<protein>
    <submittedName>
        <fullName evidence="2">Uncharacterized protein</fullName>
    </submittedName>
</protein>
<accession>A0A934QHA1</accession>
<dbReference type="AlphaFoldDB" id="A0A934QHA1"/>
<keyword evidence="1" id="KW-0732">Signal</keyword>
<proteinExistence type="predicted"/>
<feature type="chain" id="PRO_5037381646" evidence="1">
    <location>
        <begin position="22"/>
        <end position="122"/>
    </location>
</feature>
<dbReference type="Proteomes" id="UP000778970">
    <property type="component" value="Unassembled WGS sequence"/>
</dbReference>
<gene>
    <name evidence="2" type="ORF">CKO21_07035</name>
</gene>
<reference evidence="2" key="1">
    <citation type="submission" date="2017-08" db="EMBL/GenBank/DDBJ databases">
        <authorList>
            <person name="Imhoff J.F."/>
            <person name="Rahn T."/>
            <person name="Kuenzel S."/>
            <person name="Neulinger S.C."/>
        </authorList>
    </citation>
    <scope>NUCLEOTIDE SEQUENCE</scope>
    <source>
        <strain evidence="2">DSM 9154</strain>
    </source>
</reference>
<name>A0A934QHA1_9PROT</name>
<organism evidence="2 3">
    <name type="scientific">Rhodovibrio salinarum</name>
    <dbReference type="NCBI Taxonomy" id="1087"/>
    <lineage>
        <taxon>Bacteria</taxon>
        <taxon>Pseudomonadati</taxon>
        <taxon>Pseudomonadota</taxon>
        <taxon>Alphaproteobacteria</taxon>
        <taxon>Rhodospirillales</taxon>
        <taxon>Rhodovibrionaceae</taxon>
        <taxon>Rhodovibrio</taxon>
    </lineage>
</organism>
<evidence type="ECO:0000256" key="1">
    <source>
        <dbReference type="SAM" id="SignalP"/>
    </source>
</evidence>
<reference evidence="2" key="2">
    <citation type="journal article" date="2020" name="Microorganisms">
        <title>Osmotic Adaptation and Compatible Solute Biosynthesis of Phototrophic Bacteria as Revealed from Genome Analyses.</title>
        <authorList>
            <person name="Imhoff J.F."/>
            <person name="Rahn T."/>
            <person name="Kunzel S."/>
            <person name="Keller A."/>
            <person name="Neulinger S.C."/>
        </authorList>
    </citation>
    <scope>NUCLEOTIDE SEQUENCE</scope>
    <source>
        <strain evidence="2">DSM 9154</strain>
    </source>
</reference>
<dbReference type="EMBL" id="NRRE01000020">
    <property type="protein sequence ID" value="MBK1696998.1"/>
    <property type="molecule type" value="Genomic_DNA"/>
</dbReference>
<keyword evidence="3" id="KW-1185">Reference proteome</keyword>
<evidence type="ECO:0000313" key="2">
    <source>
        <dbReference type="EMBL" id="MBK1696998.1"/>
    </source>
</evidence>
<evidence type="ECO:0000313" key="3">
    <source>
        <dbReference type="Proteomes" id="UP000778970"/>
    </source>
</evidence>
<feature type="signal peptide" evidence="1">
    <location>
        <begin position="1"/>
        <end position="21"/>
    </location>
</feature>
<sequence length="122" mass="13263">MKACLALALAGLLWAAPPAPAAAQGGDSDYVADIVDLPLMEGLREVADAGMAFDKPSGRIVEAYAHGTVDTAAVRRFYRQTLPQLGWQRLGQDQFTREGERLQIDYLGADGDLTVRYTLQPR</sequence>
<comment type="caution">
    <text evidence="2">The sequence shown here is derived from an EMBL/GenBank/DDBJ whole genome shotgun (WGS) entry which is preliminary data.</text>
</comment>